<dbReference type="RefSeq" id="WP_189250470.1">
    <property type="nucleotide sequence ID" value="NZ_BMQJ01000023.1"/>
</dbReference>
<feature type="transmembrane region" description="Helical" evidence="2">
    <location>
        <begin position="122"/>
        <end position="146"/>
    </location>
</feature>
<feature type="transmembrane region" description="Helical" evidence="2">
    <location>
        <begin position="60"/>
        <end position="80"/>
    </location>
</feature>
<evidence type="ECO:0000256" key="2">
    <source>
        <dbReference type="SAM" id="Phobius"/>
    </source>
</evidence>
<keyword evidence="4" id="KW-1185">Reference proteome</keyword>
<gene>
    <name evidence="3" type="ORF">GCM10010140_67520</name>
</gene>
<keyword evidence="2" id="KW-1133">Transmembrane helix</keyword>
<keyword evidence="2" id="KW-0812">Transmembrane</keyword>
<feature type="region of interest" description="Disordered" evidence="1">
    <location>
        <begin position="225"/>
        <end position="249"/>
    </location>
</feature>
<feature type="transmembrane region" description="Helical" evidence="2">
    <location>
        <begin position="35"/>
        <end position="53"/>
    </location>
</feature>
<dbReference type="EMBL" id="BMQJ01000023">
    <property type="protein sequence ID" value="GGQ27725.1"/>
    <property type="molecule type" value="Genomic_DNA"/>
</dbReference>
<sequence length="249" mass="25628">MNRFGWTLVLSLVCALAAARVGAFLQTPLPAGDTTLGAAAIVAIAALHVAVVTRSWRPRLLLAAQAFLVFAPYLALGGAWGPLSGFLGAAILLTLPAPVSWPLFAVVAASDTAITAYHGSDALSTAGFAIVVVNTALSVFAVTHLARRLDQTAGQRERLAALAATRERLESAARLRGTLGAELSAIIHLIRDGQAEPTAQRLTRVADLGRAALATARTITGARSVTVAPPSSGCAAPGPGRSSRSSPWR</sequence>
<dbReference type="Proteomes" id="UP000611554">
    <property type="component" value="Unassembled WGS sequence"/>
</dbReference>
<evidence type="ECO:0008006" key="5">
    <source>
        <dbReference type="Google" id="ProtNLM"/>
    </source>
</evidence>
<accession>A0ABQ2RF43</accession>
<organism evidence="3 4">
    <name type="scientific">Streptosporangium pseudovulgare</name>
    <dbReference type="NCBI Taxonomy" id="35765"/>
    <lineage>
        <taxon>Bacteria</taxon>
        <taxon>Bacillati</taxon>
        <taxon>Actinomycetota</taxon>
        <taxon>Actinomycetes</taxon>
        <taxon>Streptosporangiales</taxon>
        <taxon>Streptosporangiaceae</taxon>
        <taxon>Streptosporangium</taxon>
    </lineage>
</organism>
<comment type="caution">
    <text evidence="3">The sequence shown here is derived from an EMBL/GenBank/DDBJ whole genome shotgun (WGS) entry which is preliminary data.</text>
</comment>
<proteinExistence type="predicted"/>
<evidence type="ECO:0000313" key="3">
    <source>
        <dbReference type="EMBL" id="GGQ27725.1"/>
    </source>
</evidence>
<evidence type="ECO:0000313" key="4">
    <source>
        <dbReference type="Proteomes" id="UP000611554"/>
    </source>
</evidence>
<reference evidence="4" key="1">
    <citation type="journal article" date="2019" name="Int. J. Syst. Evol. Microbiol.">
        <title>The Global Catalogue of Microorganisms (GCM) 10K type strain sequencing project: providing services to taxonomists for standard genome sequencing and annotation.</title>
        <authorList>
            <consortium name="The Broad Institute Genomics Platform"/>
            <consortium name="The Broad Institute Genome Sequencing Center for Infectious Disease"/>
            <person name="Wu L."/>
            <person name="Ma J."/>
        </authorList>
    </citation>
    <scope>NUCLEOTIDE SEQUENCE [LARGE SCALE GENOMIC DNA]</scope>
    <source>
        <strain evidence="4">JCM 3115</strain>
    </source>
</reference>
<feature type="compositionally biased region" description="Low complexity" evidence="1">
    <location>
        <begin position="228"/>
        <end position="249"/>
    </location>
</feature>
<name>A0ABQ2RF43_9ACTN</name>
<evidence type="ECO:0000256" key="1">
    <source>
        <dbReference type="SAM" id="MobiDB-lite"/>
    </source>
</evidence>
<feature type="transmembrane region" description="Helical" evidence="2">
    <location>
        <begin position="86"/>
        <end position="110"/>
    </location>
</feature>
<keyword evidence="2" id="KW-0472">Membrane</keyword>
<protein>
    <recommendedName>
        <fullName evidence="5">Signal transduction histidine kinase subgroup 3 dimerisation and phosphoacceptor domain-containing protein</fullName>
    </recommendedName>
</protein>